<accession>A0A0F9U1K6</accession>
<feature type="domain" description="YjiS-like" evidence="1">
    <location>
        <begin position="12"/>
        <end position="45"/>
    </location>
</feature>
<name>A0A0F9U1K6_9ZZZZ</name>
<dbReference type="EMBL" id="LAZR01000219">
    <property type="protein sequence ID" value="KKN81187.1"/>
    <property type="molecule type" value="Genomic_DNA"/>
</dbReference>
<dbReference type="AlphaFoldDB" id="A0A0F9U1K6"/>
<evidence type="ECO:0000313" key="2">
    <source>
        <dbReference type="EMBL" id="KKN81187.1"/>
    </source>
</evidence>
<protein>
    <recommendedName>
        <fullName evidence="1">YjiS-like domain-containing protein</fullName>
    </recommendedName>
</protein>
<comment type="caution">
    <text evidence="2">The sequence shown here is derived from an EMBL/GenBank/DDBJ whole genome shotgun (WGS) entry which is preliminary data.</text>
</comment>
<proteinExistence type="predicted"/>
<sequence>MPSKSLISLFSLVLKHHRQRRDYRHLLKLDEHLLADVGLNREQIQRELARPYWATLRLSLRCSRELSANDSSTRLHA</sequence>
<organism evidence="2">
    <name type="scientific">marine sediment metagenome</name>
    <dbReference type="NCBI Taxonomy" id="412755"/>
    <lineage>
        <taxon>unclassified sequences</taxon>
        <taxon>metagenomes</taxon>
        <taxon>ecological metagenomes</taxon>
    </lineage>
</organism>
<gene>
    <name evidence="2" type="ORF">LCGC14_0322510</name>
</gene>
<evidence type="ECO:0000259" key="1">
    <source>
        <dbReference type="Pfam" id="PF06568"/>
    </source>
</evidence>
<dbReference type="Pfam" id="PF06568">
    <property type="entry name" value="YjiS-like"/>
    <property type="match status" value="1"/>
</dbReference>
<reference evidence="2" key="1">
    <citation type="journal article" date="2015" name="Nature">
        <title>Complex archaea that bridge the gap between prokaryotes and eukaryotes.</title>
        <authorList>
            <person name="Spang A."/>
            <person name="Saw J.H."/>
            <person name="Jorgensen S.L."/>
            <person name="Zaremba-Niedzwiedzka K."/>
            <person name="Martijn J."/>
            <person name="Lind A.E."/>
            <person name="van Eijk R."/>
            <person name="Schleper C."/>
            <person name="Guy L."/>
            <person name="Ettema T.J."/>
        </authorList>
    </citation>
    <scope>NUCLEOTIDE SEQUENCE</scope>
</reference>
<dbReference type="InterPro" id="IPR009506">
    <property type="entry name" value="YjiS-like"/>
</dbReference>